<accession>A0A6N7KXS5</accession>
<sequence length="150" mass="16379">MDITPRPNFARVARERSAEQAMIAQAARQGLVPPDIAAAMAAPSASDQLLYQGFEVVTDLASLTGPAMGEIAVPAHLVDGELPARVNVANRWQLLLLYRRLLARGSAAEQAAVLNRALLRELWSEQLAPSLVMRVWEGRFPELARQEGAR</sequence>
<dbReference type="Proteomes" id="UP000450000">
    <property type="component" value="Unassembled WGS sequence"/>
</dbReference>
<protein>
    <submittedName>
        <fullName evidence="1">Uncharacterized protein</fullName>
    </submittedName>
</protein>
<dbReference type="AlphaFoldDB" id="A0A6N7KXS5"/>
<evidence type="ECO:0000313" key="2">
    <source>
        <dbReference type="Proteomes" id="UP000450000"/>
    </source>
</evidence>
<name>A0A6N7KXS5_9ACTN</name>
<gene>
    <name evidence="1" type="ORF">F7Q99_30905</name>
</gene>
<reference evidence="1 2" key="1">
    <citation type="submission" date="2019-09" db="EMBL/GenBank/DDBJ databases">
        <title>Genome Sequences of Streptomyces kaniharaensis ATCC 21070.</title>
        <authorList>
            <person name="Zhu W."/>
            <person name="De Crecy-Lagard V."/>
            <person name="Richards N.G."/>
        </authorList>
    </citation>
    <scope>NUCLEOTIDE SEQUENCE [LARGE SCALE GENOMIC DNA]</scope>
    <source>
        <strain evidence="1 2">SF-557</strain>
    </source>
</reference>
<organism evidence="1 2">
    <name type="scientific">Streptomyces kaniharaensis</name>
    <dbReference type="NCBI Taxonomy" id="212423"/>
    <lineage>
        <taxon>Bacteria</taxon>
        <taxon>Bacillati</taxon>
        <taxon>Actinomycetota</taxon>
        <taxon>Actinomycetes</taxon>
        <taxon>Kitasatosporales</taxon>
        <taxon>Streptomycetaceae</taxon>
        <taxon>Streptomyces</taxon>
    </lineage>
</organism>
<dbReference type="RefSeq" id="WP_153467367.1">
    <property type="nucleotide sequence ID" value="NZ_WBOF01000002.1"/>
</dbReference>
<proteinExistence type="predicted"/>
<dbReference type="EMBL" id="WBOF01000002">
    <property type="protein sequence ID" value="MQS16486.1"/>
    <property type="molecule type" value="Genomic_DNA"/>
</dbReference>
<comment type="caution">
    <text evidence="1">The sequence shown here is derived from an EMBL/GenBank/DDBJ whole genome shotgun (WGS) entry which is preliminary data.</text>
</comment>
<evidence type="ECO:0000313" key="1">
    <source>
        <dbReference type="EMBL" id="MQS16486.1"/>
    </source>
</evidence>
<keyword evidence="2" id="KW-1185">Reference proteome</keyword>
<dbReference type="OrthoDB" id="3296614at2"/>